<feature type="non-terminal residue" evidence="5">
    <location>
        <position position="1"/>
    </location>
</feature>
<feature type="compositionally biased region" description="Polar residues" evidence="3">
    <location>
        <begin position="280"/>
        <end position="301"/>
    </location>
</feature>
<evidence type="ECO:0000256" key="2">
    <source>
        <dbReference type="ARBA" id="ARBA00023242"/>
    </source>
</evidence>
<organism evidence="5 6">
    <name type="scientific">Bucorvus abyssinicus</name>
    <name type="common">Northern ground-hornbill</name>
    <name type="synonym">Abyssinian ground-hornbill</name>
    <dbReference type="NCBI Taxonomy" id="153643"/>
    <lineage>
        <taxon>Eukaryota</taxon>
        <taxon>Metazoa</taxon>
        <taxon>Chordata</taxon>
        <taxon>Craniata</taxon>
        <taxon>Vertebrata</taxon>
        <taxon>Euteleostomi</taxon>
        <taxon>Archelosauria</taxon>
        <taxon>Archosauria</taxon>
        <taxon>Dinosauria</taxon>
        <taxon>Saurischia</taxon>
        <taxon>Theropoda</taxon>
        <taxon>Coelurosauria</taxon>
        <taxon>Aves</taxon>
        <taxon>Neognathae</taxon>
        <taxon>Neoaves</taxon>
        <taxon>Telluraves</taxon>
        <taxon>Coraciimorphae</taxon>
        <taxon>Bucerotiformes</taxon>
        <taxon>Bucorvidae</taxon>
        <taxon>Bucorvus</taxon>
    </lineage>
</organism>
<evidence type="ECO:0000313" key="6">
    <source>
        <dbReference type="Proteomes" id="UP000551127"/>
    </source>
</evidence>
<dbReference type="AlphaFoldDB" id="A0A7K4YTU8"/>
<dbReference type="PANTHER" id="PTHR47305">
    <property type="entry name" value="BEN DOMAIN-CONTAINING PROTEIN 2"/>
    <property type="match status" value="1"/>
</dbReference>
<feature type="region of interest" description="Disordered" evidence="3">
    <location>
        <begin position="254"/>
        <end position="307"/>
    </location>
</feature>
<comment type="caution">
    <text evidence="5">The sequence shown here is derived from an EMBL/GenBank/DDBJ whole genome shotgun (WGS) entry which is preliminary data.</text>
</comment>
<keyword evidence="2" id="KW-0539">Nucleus</keyword>
<comment type="subcellular location">
    <subcellularLocation>
        <location evidence="1">Nucleus</location>
    </subcellularLocation>
</comment>
<evidence type="ECO:0000313" key="5">
    <source>
        <dbReference type="EMBL" id="NWR62533.1"/>
    </source>
</evidence>
<evidence type="ECO:0000256" key="1">
    <source>
        <dbReference type="ARBA" id="ARBA00004123"/>
    </source>
</evidence>
<feature type="domain" description="BEN" evidence="4">
    <location>
        <begin position="312"/>
        <end position="410"/>
    </location>
</feature>
<protein>
    <submittedName>
        <fullName evidence="5">BEND2 protein</fullName>
    </submittedName>
</protein>
<dbReference type="Pfam" id="PF10523">
    <property type="entry name" value="BEN"/>
    <property type="match status" value="2"/>
</dbReference>
<evidence type="ECO:0000259" key="4">
    <source>
        <dbReference type="PROSITE" id="PS51457"/>
    </source>
</evidence>
<dbReference type="PANTHER" id="PTHR47305:SF1">
    <property type="entry name" value="BEN DOMAIN-CONTAINING PROTEIN"/>
    <property type="match status" value="1"/>
</dbReference>
<dbReference type="EMBL" id="VYZL01003827">
    <property type="protein sequence ID" value="NWR62533.1"/>
    <property type="molecule type" value="Genomic_DNA"/>
</dbReference>
<dbReference type="GO" id="GO:0003677">
    <property type="term" value="F:DNA binding"/>
    <property type="evidence" value="ECO:0007669"/>
    <property type="project" value="InterPro"/>
</dbReference>
<feature type="domain" description="BEN" evidence="4">
    <location>
        <begin position="145"/>
        <end position="244"/>
    </location>
</feature>
<feature type="non-terminal residue" evidence="5">
    <location>
        <position position="417"/>
    </location>
</feature>
<dbReference type="InterPro" id="IPR018379">
    <property type="entry name" value="BEN_domain"/>
</dbReference>
<accession>A0A7K4YTU8</accession>
<proteinExistence type="predicted"/>
<gene>
    <name evidence="5" type="primary">Bend2</name>
    <name evidence="5" type="ORF">BUCABY_R02538</name>
</gene>
<reference evidence="5 6" key="1">
    <citation type="submission" date="2019-09" db="EMBL/GenBank/DDBJ databases">
        <title>Bird 10,000 Genomes (B10K) Project - Family phase.</title>
        <authorList>
            <person name="Zhang G."/>
        </authorList>
    </citation>
    <scope>NUCLEOTIDE SEQUENCE [LARGE SCALE GENOMIC DNA]</scope>
    <source>
        <strain evidence="5">B10K-DU-012-80</strain>
    </source>
</reference>
<keyword evidence="6" id="KW-1185">Reference proteome</keyword>
<dbReference type="SMART" id="SM01025">
    <property type="entry name" value="BEN"/>
    <property type="match status" value="2"/>
</dbReference>
<evidence type="ECO:0000256" key="3">
    <source>
        <dbReference type="SAM" id="MobiDB-lite"/>
    </source>
</evidence>
<name>A0A7K4YTU8_BUCAB</name>
<dbReference type="PROSITE" id="PS51457">
    <property type="entry name" value="BEN"/>
    <property type="match status" value="2"/>
</dbReference>
<sequence>QAMYDAIQKLDRKFDLLHRKVSEMQHTRVRPLFLKPVIIRVALQNGHVQVNSTIKDVNQSLQLESQQPVCRQSPPLPTIVSTHSLHSSYTGANSMPDLSPQSNLVDSDMESTVNIASSPVAASSMPAPSETSLGNNAEVYLGDPLRNVKVLGNYLMKARQKTKPKYAARYLVRVLFPKETLLCSIMGMSARGRRTLNPNKVAAIREFLETNFPNYDLSVHGKDWKTCITNVNAMIRCLRSEAKLNPVSCLKETAQGKEEVSDAPDTSDCVGLNYNEDSEGNSQNSQKMTSSTADTLQNSGSDKFPEAFHTPSRNVQLPFSVIYVAKGKSRPELSARYLIRHMFTEDVLVKSNVYGNLERGVSPLDCNKINALRDFLQESYPCFDLKETGYDWKACVAAINSTIRSLRHDHKKAAVGI</sequence>
<dbReference type="Proteomes" id="UP000551127">
    <property type="component" value="Unassembled WGS sequence"/>
</dbReference>
<dbReference type="OrthoDB" id="8958408at2759"/>
<dbReference type="GO" id="GO:0005634">
    <property type="term" value="C:nucleus"/>
    <property type="evidence" value="ECO:0007669"/>
    <property type="project" value="UniProtKB-SubCell"/>
</dbReference>